<evidence type="ECO:0000259" key="4">
    <source>
        <dbReference type="Pfam" id="PF20146"/>
    </source>
</evidence>
<feature type="transmembrane region" description="Helical" evidence="1">
    <location>
        <begin position="490"/>
        <end position="512"/>
    </location>
</feature>
<gene>
    <name evidence="6" type="primary">LOC108741616</name>
</gene>
<dbReference type="InterPro" id="IPR006621">
    <property type="entry name" value="Nose-resist-to-fluoxetine_N"/>
</dbReference>
<dbReference type="RefSeq" id="XP_018331972.1">
    <property type="nucleotide sequence ID" value="XM_018476470.1"/>
</dbReference>
<feature type="transmembrane region" description="Helical" evidence="1">
    <location>
        <begin position="273"/>
        <end position="296"/>
    </location>
</feature>
<dbReference type="PANTHER" id="PTHR11161:SF0">
    <property type="entry name" value="O-ACYLTRANSFERASE LIKE PROTEIN"/>
    <property type="match status" value="1"/>
</dbReference>
<dbReference type="Pfam" id="PF01757">
    <property type="entry name" value="Acyl_transf_3"/>
    <property type="match status" value="1"/>
</dbReference>
<feature type="chain" id="PRO_5010724559" evidence="2">
    <location>
        <begin position="20"/>
        <end position="600"/>
    </location>
</feature>
<dbReference type="GeneID" id="108741616"/>
<accession>A0A1W4XGR1</accession>
<reference evidence="6" key="1">
    <citation type="submission" date="2025-08" db="UniProtKB">
        <authorList>
            <consortium name="RefSeq"/>
        </authorList>
    </citation>
    <scope>IDENTIFICATION</scope>
    <source>
        <tissue evidence="6">Entire body</tissue>
    </source>
</reference>
<evidence type="ECO:0000256" key="1">
    <source>
        <dbReference type="SAM" id="Phobius"/>
    </source>
</evidence>
<dbReference type="Pfam" id="PF20146">
    <property type="entry name" value="NRF"/>
    <property type="match status" value="1"/>
</dbReference>
<evidence type="ECO:0000259" key="3">
    <source>
        <dbReference type="Pfam" id="PF01757"/>
    </source>
</evidence>
<keyword evidence="2" id="KW-0732">Signal</keyword>
<dbReference type="GO" id="GO:0016747">
    <property type="term" value="F:acyltransferase activity, transferring groups other than amino-acyl groups"/>
    <property type="evidence" value="ECO:0007669"/>
    <property type="project" value="InterPro"/>
</dbReference>
<feature type="transmembrane region" description="Helical" evidence="1">
    <location>
        <begin position="565"/>
        <end position="583"/>
    </location>
</feature>
<feature type="transmembrane region" description="Helical" evidence="1">
    <location>
        <begin position="360"/>
        <end position="382"/>
    </location>
</feature>
<evidence type="ECO:0000313" key="6">
    <source>
        <dbReference type="RefSeq" id="XP_018331972.1"/>
    </source>
</evidence>
<keyword evidence="5" id="KW-1185">Reference proteome</keyword>
<name>A0A1W4XGR1_AGRPL</name>
<keyword evidence="1" id="KW-0812">Transmembrane</keyword>
<organism evidence="5 6">
    <name type="scientific">Agrilus planipennis</name>
    <name type="common">Emerald ash borer</name>
    <name type="synonym">Agrilus marcopoli</name>
    <dbReference type="NCBI Taxonomy" id="224129"/>
    <lineage>
        <taxon>Eukaryota</taxon>
        <taxon>Metazoa</taxon>
        <taxon>Ecdysozoa</taxon>
        <taxon>Arthropoda</taxon>
        <taxon>Hexapoda</taxon>
        <taxon>Insecta</taxon>
        <taxon>Pterygota</taxon>
        <taxon>Neoptera</taxon>
        <taxon>Endopterygota</taxon>
        <taxon>Coleoptera</taxon>
        <taxon>Polyphaga</taxon>
        <taxon>Elateriformia</taxon>
        <taxon>Buprestoidea</taxon>
        <taxon>Buprestidae</taxon>
        <taxon>Agrilinae</taxon>
        <taxon>Agrilus</taxon>
    </lineage>
</organism>
<protein>
    <submittedName>
        <fullName evidence="6">O-acyltransferase like protein-like</fullName>
    </submittedName>
</protein>
<feature type="transmembrane region" description="Helical" evidence="1">
    <location>
        <begin position="316"/>
        <end position="340"/>
    </location>
</feature>
<dbReference type="KEGG" id="apln:108741616"/>
<dbReference type="InterPro" id="IPR002656">
    <property type="entry name" value="Acyl_transf_3_dom"/>
</dbReference>
<dbReference type="InParanoid" id="A0A1W4XGR1"/>
<dbReference type="InterPro" id="IPR052728">
    <property type="entry name" value="O2_lipid_transport_reg"/>
</dbReference>
<evidence type="ECO:0000313" key="5">
    <source>
        <dbReference type="Proteomes" id="UP000192223"/>
    </source>
</evidence>
<feature type="transmembrane region" description="Helical" evidence="1">
    <location>
        <begin position="424"/>
        <end position="443"/>
    </location>
</feature>
<feature type="transmembrane region" description="Helical" evidence="1">
    <location>
        <begin position="216"/>
        <end position="234"/>
    </location>
</feature>
<evidence type="ECO:0000256" key="2">
    <source>
        <dbReference type="SAM" id="SignalP"/>
    </source>
</evidence>
<proteinExistence type="predicted"/>
<dbReference type="OrthoDB" id="118951at2759"/>
<sequence length="600" mass="68497">MIFLKSVLLFFLFSLCVKSEDNKYTNGSVPTILAALSSNLLGNSSNNPILEALSRNGTFECLQSVKAIQNGIIKGESWAIQFLDANPSMRAGFFDVFDMAYSHFDECIHILPRTSNISFHGRHCWGALPVSMTNFYKLNTKIFPNSKKTKKETEEYTVVRPLFEGISDTVATFTFCIPSTCEPEPMQNALREILSTNITLKSGMCYQDPSLEPLDVAVLGIFAIWFIIIIVATIHDSITLDKKESRIPLLISFSAYANLKYLLKEDKRNQRMYFLNGLKVLSTFTVIFGHRHFIFYSKLIHNKQDLLAFFGGNDTMEIFGLSFSVDTFLVASGFILTLLIQSKLQQGKSMNVVEICVRRYVRLTVPLAAMVLCHVSLLKFVYQVSQWPLLSKLAEKNCKLYWWSCLLYVQNILNPMELCIGQSWYLNVDMQLFYITPLILILLHRFPRRACYGLLGLIVVSTSYTFYVCWKYKIKAYAIGVEGGHESNIYLASYYCITFTRMSPYLIGILVAKFMDRKQPYLNKFTASLLWAVALFLLVVSWIGFQDLIKRQQPYNKLHHSAYNALIRLVWAIGLSIMIHVCYHGYGGIIVNITALFTVD</sequence>
<feature type="domain" description="Nose resistant-to-fluoxetine protein N-terminal" evidence="4">
    <location>
        <begin position="61"/>
        <end position="189"/>
    </location>
</feature>
<feature type="transmembrane region" description="Helical" evidence="1">
    <location>
        <begin position="524"/>
        <end position="545"/>
    </location>
</feature>
<keyword evidence="1" id="KW-1133">Transmembrane helix</keyword>
<dbReference type="Proteomes" id="UP000192223">
    <property type="component" value="Unplaced"/>
</dbReference>
<feature type="transmembrane region" description="Helical" evidence="1">
    <location>
        <begin position="450"/>
        <end position="470"/>
    </location>
</feature>
<feature type="signal peptide" evidence="2">
    <location>
        <begin position="1"/>
        <end position="19"/>
    </location>
</feature>
<feature type="domain" description="Acyltransferase 3" evidence="3">
    <location>
        <begin position="273"/>
        <end position="589"/>
    </location>
</feature>
<dbReference type="AlphaFoldDB" id="A0A1W4XGR1"/>
<dbReference type="PANTHER" id="PTHR11161">
    <property type="entry name" value="O-ACYLTRANSFERASE"/>
    <property type="match status" value="1"/>
</dbReference>
<keyword evidence="1" id="KW-0472">Membrane</keyword>